<keyword evidence="4" id="KW-1185">Reference proteome</keyword>
<protein>
    <submittedName>
        <fullName evidence="3">Hydrogenase</fullName>
    </submittedName>
</protein>
<keyword evidence="1" id="KW-0378">Hydrolase</keyword>
<dbReference type="RefSeq" id="WP_164212082.1">
    <property type="nucleotide sequence ID" value="NZ_JAAGSC010000043.1"/>
</dbReference>
<proteinExistence type="predicted"/>
<dbReference type="AlphaFoldDB" id="A0A845V284"/>
<dbReference type="GO" id="GO:0005615">
    <property type="term" value="C:extracellular space"/>
    <property type="evidence" value="ECO:0007669"/>
    <property type="project" value="InterPro"/>
</dbReference>
<reference evidence="3 4" key="1">
    <citation type="submission" date="2020-02" db="EMBL/GenBank/DDBJ databases">
        <authorList>
            <person name="Zhang X.-Y."/>
        </authorList>
    </citation>
    <scope>NUCLEOTIDE SEQUENCE [LARGE SCALE GENOMIC DNA]</scope>
    <source>
        <strain evidence="3 4">C33</strain>
    </source>
</reference>
<dbReference type="Gene3D" id="3.40.50.1820">
    <property type="entry name" value="alpha/beta hydrolase"/>
    <property type="match status" value="2"/>
</dbReference>
<evidence type="ECO:0000256" key="1">
    <source>
        <dbReference type="ARBA" id="ARBA00022801"/>
    </source>
</evidence>
<feature type="signal peptide" evidence="2">
    <location>
        <begin position="1"/>
        <end position="25"/>
    </location>
</feature>
<dbReference type="EMBL" id="JAAGSC010000043">
    <property type="protein sequence ID" value="NDY96702.1"/>
    <property type="molecule type" value="Genomic_DNA"/>
</dbReference>
<dbReference type="InterPro" id="IPR016582">
    <property type="entry name" value="OHBut_olig_hydro_put"/>
</dbReference>
<evidence type="ECO:0000313" key="3">
    <source>
        <dbReference type="EMBL" id="NDY96702.1"/>
    </source>
</evidence>
<organism evidence="3 4">
    <name type="scientific">Wenzhouxiangella limi</name>
    <dbReference type="NCBI Taxonomy" id="2707351"/>
    <lineage>
        <taxon>Bacteria</taxon>
        <taxon>Pseudomonadati</taxon>
        <taxon>Pseudomonadota</taxon>
        <taxon>Gammaproteobacteria</taxon>
        <taxon>Chromatiales</taxon>
        <taxon>Wenzhouxiangellaceae</taxon>
        <taxon>Wenzhouxiangella</taxon>
    </lineage>
</organism>
<dbReference type="GO" id="GO:0047989">
    <property type="term" value="F:hydroxybutyrate-dimer hydrolase activity"/>
    <property type="evidence" value="ECO:0007669"/>
    <property type="project" value="InterPro"/>
</dbReference>
<evidence type="ECO:0000256" key="2">
    <source>
        <dbReference type="SAM" id="SignalP"/>
    </source>
</evidence>
<sequence length="594" mass="61569">MQSHRNRRWALVGWLLTAALGPAAAESFDDYEVLAAERVAQAAESDLLSAGLGLSGLQASPPGFADARAPTAGELRRLAIHNAWNALAILGPSGGVGEEAVLAELPQIGGREISALLRLPGASQPFRVLVQIPARAARDPACLLVAPASGSRGVYGAIQLAGPGGLMRGCAVAYTDKGAGTDFQTFDDGRATDLAGTRVAIDDADLPFKLSAEEVPDAASVAIKHLHSGDHPEADWGRHVLAAAHFGREQLRQQLGDQTAVRIVAVGLSNGGGAALRAAERDTAGLLDGVVAVMPNITPPGQPPLYDYATLAALYQPCTLADAERTQTLPLGNPLLAMAGQQRCNSLAAAGLLEEASAAAATEVLVKAGFDEGALRLAASSVALDLWRVVASGYASAYLRRGPGDMPCGYALSAAEAGLQQRAAWWATHSGVGPGGGISLDDGLAQGEDETLPGLQCLRALWTGEGPNSVALRRAVEATRASARLPSIPVLIVHGREDGLIPASLSSRPYVAAARERGAETLAYWEVERAQHFDALLNVPGVADQLVPILPYGWLAIEQVLAGLAGHSELGGDRRFAPQPGAAVMTRRSMGLTD</sequence>
<comment type="caution">
    <text evidence="3">The sequence shown here is derived from an EMBL/GenBank/DDBJ whole genome shotgun (WGS) entry which is preliminary data.</text>
</comment>
<dbReference type="GO" id="GO:0019605">
    <property type="term" value="P:butyrate metabolic process"/>
    <property type="evidence" value="ECO:0007669"/>
    <property type="project" value="InterPro"/>
</dbReference>
<dbReference type="Pfam" id="PF10605">
    <property type="entry name" value="3HBOH"/>
    <property type="match status" value="1"/>
</dbReference>
<evidence type="ECO:0000313" key="4">
    <source>
        <dbReference type="Proteomes" id="UP000484885"/>
    </source>
</evidence>
<name>A0A845V284_9GAMM</name>
<feature type="chain" id="PRO_5032851060" evidence="2">
    <location>
        <begin position="26"/>
        <end position="594"/>
    </location>
</feature>
<dbReference type="SUPFAM" id="SSF53474">
    <property type="entry name" value="alpha/beta-Hydrolases"/>
    <property type="match status" value="1"/>
</dbReference>
<keyword evidence="2" id="KW-0732">Signal</keyword>
<dbReference type="Proteomes" id="UP000484885">
    <property type="component" value="Unassembled WGS sequence"/>
</dbReference>
<accession>A0A845V284</accession>
<gene>
    <name evidence="3" type="ORF">G3I74_13280</name>
</gene>
<dbReference type="InterPro" id="IPR029058">
    <property type="entry name" value="AB_hydrolase_fold"/>
</dbReference>